<reference evidence="1 2" key="1">
    <citation type="journal article" date="2022" name="New Phytol.">
        <title>Ecological generalism drives hyperdiversity of secondary metabolite gene clusters in xylarialean endophytes.</title>
        <authorList>
            <person name="Franco M.E.E."/>
            <person name="Wisecaver J.H."/>
            <person name="Arnold A.E."/>
            <person name="Ju Y.M."/>
            <person name="Slot J.C."/>
            <person name="Ahrendt S."/>
            <person name="Moore L.P."/>
            <person name="Eastman K.E."/>
            <person name="Scott K."/>
            <person name="Konkel Z."/>
            <person name="Mondo S.J."/>
            <person name="Kuo A."/>
            <person name="Hayes R.D."/>
            <person name="Haridas S."/>
            <person name="Andreopoulos B."/>
            <person name="Riley R."/>
            <person name="LaButti K."/>
            <person name="Pangilinan J."/>
            <person name="Lipzen A."/>
            <person name="Amirebrahimi M."/>
            <person name="Yan J."/>
            <person name="Adam C."/>
            <person name="Keymanesh K."/>
            <person name="Ng V."/>
            <person name="Louie K."/>
            <person name="Northen T."/>
            <person name="Drula E."/>
            <person name="Henrissat B."/>
            <person name="Hsieh H.M."/>
            <person name="Youens-Clark K."/>
            <person name="Lutzoni F."/>
            <person name="Miadlikowska J."/>
            <person name="Eastwood D.C."/>
            <person name="Hamelin R.C."/>
            <person name="Grigoriev I.V."/>
            <person name="U'Ren J.M."/>
        </authorList>
    </citation>
    <scope>NUCLEOTIDE SEQUENCE [LARGE SCALE GENOMIC DNA]</scope>
    <source>
        <strain evidence="1 2">ER1909</strain>
    </source>
</reference>
<gene>
    <name evidence="1" type="ORF">F4821DRAFT_276262</name>
</gene>
<proteinExistence type="predicted"/>
<evidence type="ECO:0000313" key="2">
    <source>
        <dbReference type="Proteomes" id="UP001497680"/>
    </source>
</evidence>
<comment type="caution">
    <text evidence="1">The sequence shown here is derived from an EMBL/GenBank/DDBJ whole genome shotgun (WGS) entry which is preliminary data.</text>
</comment>
<organism evidence="1 2">
    <name type="scientific">Hypoxylon rubiginosum</name>
    <dbReference type="NCBI Taxonomy" id="110542"/>
    <lineage>
        <taxon>Eukaryota</taxon>
        <taxon>Fungi</taxon>
        <taxon>Dikarya</taxon>
        <taxon>Ascomycota</taxon>
        <taxon>Pezizomycotina</taxon>
        <taxon>Sordariomycetes</taxon>
        <taxon>Xylariomycetidae</taxon>
        <taxon>Xylariales</taxon>
        <taxon>Hypoxylaceae</taxon>
        <taxon>Hypoxylon</taxon>
    </lineage>
</organism>
<protein>
    <submittedName>
        <fullName evidence="1">HAD-like domain-containing protein</fullName>
    </submittedName>
</protein>
<sequence length="445" mass="50095">MDCSPSSPQDLQVRLFVACPHSGSTLLMSVFAESSCCAVTSRVILNGNAGSSADNFTPDYSILEDLTTHYVFFQAMNSGKRFIICEEELKGECKIFLAPSAYAMTQPVFLIRDPVRVFDSWKNVGWTDSQSLINCFTNMFRMLHQAPSDIISSLLYEQLIWQPHTEIERICRWWGVPFSANMLQASSSVRNDVPYHNLLSNVEKDNIEQHVGRQYIDCWHESVLRLRAMLAEKTWFGFDLDDTLHEFRHSLGVATKKVLQEISTRYGTPLTALQEEYSSVLKEKTANAFSDGKTTFLAGLLEVYESTLKASLELKCGALALLSTIKKMGKKIVVITEGPQDAQERTVKDLGIDGYIDFLATTNHFRVTKLDGLFAQVLVYLGISPSDIAYVGDNEQRDMQPAMAEGILCIHLSEAEDISLDAFPPRINTLRKLQYILSSERNHLE</sequence>
<name>A0ACC0CIV2_9PEZI</name>
<accession>A0ACC0CIV2</accession>
<dbReference type="EMBL" id="MU394458">
    <property type="protein sequence ID" value="KAI6080288.1"/>
    <property type="molecule type" value="Genomic_DNA"/>
</dbReference>
<dbReference type="Proteomes" id="UP001497680">
    <property type="component" value="Unassembled WGS sequence"/>
</dbReference>
<evidence type="ECO:0000313" key="1">
    <source>
        <dbReference type="EMBL" id="KAI6080288.1"/>
    </source>
</evidence>
<keyword evidence="2" id="KW-1185">Reference proteome</keyword>